<dbReference type="RefSeq" id="WP_186861591.1">
    <property type="nucleotide sequence ID" value="NZ_JACOGC010000001.1"/>
</dbReference>
<dbReference type="Proteomes" id="UP000613113">
    <property type="component" value="Unassembled WGS sequence"/>
</dbReference>
<dbReference type="Pfam" id="PF03091">
    <property type="entry name" value="CutA1"/>
    <property type="match status" value="1"/>
</dbReference>
<protein>
    <submittedName>
        <fullName evidence="2">Divalent-cation tolerance protein CutA</fullName>
    </submittedName>
</protein>
<accession>A0ABR6YJC3</accession>
<comment type="similarity">
    <text evidence="1">Belongs to the CutA family.</text>
</comment>
<sequence>MKNLKDNGLLVLCNCPDRGMAVQLANQLLVQKLAACVNVMPEMLSMYFWEGKQETATEVALQIKTVQRLYSEVERLIISMHPYQLPEIIAIPIVDGLPAYLQWIREQTGN</sequence>
<evidence type="ECO:0000313" key="3">
    <source>
        <dbReference type="Proteomes" id="UP000613113"/>
    </source>
</evidence>
<name>A0ABR6YJC3_9BURK</name>
<proteinExistence type="inferred from homology"/>
<keyword evidence="3" id="KW-1185">Reference proteome</keyword>
<evidence type="ECO:0000313" key="2">
    <source>
        <dbReference type="EMBL" id="MBC3883968.1"/>
    </source>
</evidence>
<dbReference type="EMBL" id="JACOGC010000001">
    <property type="protein sequence ID" value="MBC3883968.1"/>
    <property type="molecule type" value="Genomic_DNA"/>
</dbReference>
<gene>
    <name evidence="2" type="ORF">H8K27_02370</name>
</gene>
<dbReference type="PANTHER" id="PTHR23419:SF8">
    <property type="entry name" value="FI09726P"/>
    <property type="match status" value="1"/>
</dbReference>
<dbReference type="InterPro" id="IPR011322">
    <property type="entry name" value="N-reg_PII-like_a/b"/>
</dbReference>
<dbReference type="PANTHER" id="PTHR23419">
    <property type="entry name" value="DIVALENT CATION TOLERANCE CUTA-RELATED"/>
    <property type="match status" value="1"/>
</dbReference>
<organism evidence="2 3">
    <name type="scientific">Undibacterium griseum</name>
    <dbReference type="NCBI Taxonomy" id="2762295"/>
    <lineage>
        <taxon>Bacteria</taxon>
        <taxon>Pseudomonadati</taxon>
        <taxon>Pseudomonadota</taxon>
        <taxon>Betaproteobacteria</taxon>
        <taxon>Burkholderiales</taxon>
        <taxon>Oxalobacteraceae</taxon>
        <taxon>Undibacterium</taxon>
    </lineage>
</organism>
<dbReference type="InterPro" id="IPR004323">
    <property type="entry name" value="Ion_tolerance_CutA"/>
</dbReference>
<dbReference type="InterPro" id="IPR015867">
    <property type="entry name" value="N-reg_PII/ATP_PRibTrfase_C"/>
</dbReference>
<evidence type="ECO:0000256" key="1">
    <source>
        <dbReference type="ARBA" id="ARBA00010169"/>
    </source>
</evidence>
<dbReference type="Gene3D" id="3.30.70.120">
    <property type="match status" value="1"/>
</dbReference>
<reference evidence="2 3" key="1">
    <citation type="submission" date="2020-08" db="EMBL/GenBank/DDBJ databases">
        <title>Novel species isolated from subtropical streams in China.</title>
        <authorList>
            <person name="Lu H."/>
        </authorList>
    </citation>
    <scope>NUCLEOTIDE SEQUENCE [LARGE SCALE GENOMIC DNA]</scope>
    <source>
        <strain evidence="2 3">FT31W</strain>
    </source>
</reference>
<dbReference type="SUPFAM" id="SSF54913">
    <property type="entry name" value="GlnB-like"/>
    <property type="match status" value="1"/>
</dbReference>
<comment type="caution">
    <text evidence="2">The sequence shown here is derived from an EMBL/GenBank/DDBJ whole genome shotgun (WGS) entry which is preliminary data.</text>
</comment>